<organism evidence="5 6">
    <name type="scientific">Vagococcus humatus</name>
    <dbReference type="NCBI Taxonomy" id="1889241"/>
    <lineage>
        <taxon>Bacteria</taxon>
        <taxon>Bacillati</taxon>
        <taxon>Bacillota</taxon>
        <taxon>Bacilli</taxon>
        <taxon>Lactobacillales</taxon>
        <taxon>Enterococcaceae</taxon>
        <taxon>Vagococcus</taxon>
    </lineage>
</organism>
<sequence>MDIKTLSESILIAAMKQFVSDIYLFPHQEGYQLFFRIQQKHQVFMTLSEEKAQQVIGYFKFMGGMDVSEKRLIQAGSYSFKINKQSYFIRCSTVANFKQKETLVLRIIYNNQGQGYQHHYFLPKQLETIQTHLGKRGLYIFSGPTGSGKTTTMYELVKNIYGQQARVICIEDPVEITEPLFLQLQVNEKIALTYEALIKLCLRHRPDVLIIGEIRDTQTARAAIRAALTGHLVLSTLHSSSKEGVWERLIELGIGKEELEQCLGGVVYQRILPHYEPLSQIANNRIQYGVLFDMLFPKQRRKGHAGERKKKSSKKTWQKNLQKIWAYGFISTAVFYEEWL</sequence>
<evidence type="ECO:0000256" key="3">
    <source>
        <dbReference type="ARBA" id="ARBA00022840"/>
    </source>
</evidence>
<comment type="caution">
    <text evidence="5">The sequence shown here is derived from an EMBL/GenBank/DDBJ whole genome shotgun (WGS) entry which is preliminary data.</text>
</comment>
<feature type="domain" description="Bacterial type II secretion system protein E" evidence="4">
    <location>
        <begin position="202"/>
        <end position="216"/>
    </location>
</feature>
<evidence type="ECO:0000259" key="4">
    <source>
        <dbReference type="PROSITE" id="PS00662"/>
    </source>
</evidence>
<name>A0A3S0AX80_9ENTE</name>
<evidence type="ECO:0000256" key="2">
    <source>
        <dbReference type="ARBA" id="ARBA00022741"/>
    </source>
</evidence>
<dbReference type="AlphaFoldDB" id="A0A3S0AX80"/>
<evidence type="ECO:0000313" key="6">
    <source>
        <dbReference type="Proteomes" id="UP000277864"/>
    </source>
</evidence>
<dbReference type="PANTHER" id="PTHR30258:SF2">
    <property type="entry name" value="COMG OPERON PROTEIN 1"/>
    <property type="match status" value="1"/>
</dbReference>
<comment type="similarity">
    <text evidence="1">Belongs to the GSP E family.</text>
</comment>
<evidence type="ECO:0000256" key="1">
    <source>
        <dbReference type="ARBA" id="ARBA00006611"/>
    </source>
</evidence>
<dbReference type="Gene3D" id="3.30.450.90">
    <property type="match status" value="1"/>
</dbReference>
<dbReference type="NCBIfam" id="NF041000">
    <property type="entry name" value="ATPase_ComGA"/>
    <property type="match status" value="1"/>
</dbReference>
<keyword evidence="3" id="KW-0067">ATP-binding</keyword>
<protein>
    <submittedName>
        <fullName evidence="5">Secretion system protein E</fullName>
    </submittedName>
</protein>
<dbReference type="InterPro" id="IPR047667">
    <property type="entry name" value="ATPase_ComGA"/>
</dbReference>
<dbReference type="GO" id="GO:0016887">
    <property type="term" value="F:ATP hydrolysis activity"/>
    <property type="evidence" value="ECO:0007669"/>
    <property type="project" value="TreeGrafter"/>
</dbReference>
<dbReference type="InterPro" id="IPR027417">
    <property type="entry name" value="P-loop_NTPase"/>
</dbReference>
<dbReference type="PROSITE" id="PS00662">
    <property type="entry name" value="T2SP_E"/>
    <property type="match status" value="1"/>
</dbReference>
<dbReference type="Gene3D" id="3.40.50.300">
    <property type="entry name" value="P-loop containing nucleotide triphosphate hydrolases"/>
    <property type="match status" value="1"/>
</dbReference>
<gene>
    <name evidence="5" type="ORF">C7P63_05725</name>
</gene>
<dbReference type="CDD" id="cd01129">
    <property type="entry name" value="PulE-GspE-like"/>
    <property type="match status" value="1"/>
</dbReference>
<dbReference type="Proteomes" id="UP000277864">
    <property type="component" value="Unassembled WGS sequence"/>
</dbReference>
<dbReference type="PANTHER" id="PTHR30258">
    <property type="entry name" value="TYPE II SECRETION SYSTEM PROTEIN GSPE-RELATED"/>
    <property type="match status" value="1"/>
</dbReference>
<dbReference type="GO" id="GO:0005886">
    <property type="term" value="C:plasma membrane"/>
    <property type="evidence" value="ECO:0007669"/>
    <property type="project" value="TreeGrafter"/>
</dbReference>
<dbReference type="OrthoDB" id="9808272at2"/>
<dbReference type="InterPro" id="IPR001482">
    <property type="entry name" value="T2SS/T4SS_dom"/>
</dbReference>
<proteinExistence type="inferred from homology"/>
<reference evidence="5 6" key="1">
    <citation type="submission" date="2018-03" db="EMBL/GenBank/DDBJ databases">
        <authorList>
            <person name="Gulvik C.A."/>
        </authorList>
    </citation>
    <scope>NUCLEOTIDE SEQUENCE [LARGE SCALE GENOMIC DNA]</scope>
    <source>
        <strain evidence="5 6">JCM 31581</strain>
    </source>
</reference>
<dbReference type="GO" id="GO:0005524">
    <property type="term" value="F:ATP binding"/>
    <property type="evidence" value="ECO:0007669"/>
    <property type="project" value="UniProtKB-KW"/>
</dbReference>
<dbReference type="EMBL" id="PXZH01000002">
    <property type="protein sequence ID" value="RST89272.1"/>
    <property type="molecule type" value="Genomic_DNA"/>
</dbReference>
<dbReference type="SUPFAM" id="SSF52540">
    <property type="entry name" value="P-loop containing nucleoside triphosphate hydrolases"/>
    <property type="match status" value="1"/>
</dbReference>
<dbReference type="RefSeq" id="WP_125943207.1">
    <property type="nucleotide sequence ID" value="NZ_PXZH01000002.1"/>
</dbReference>
<accession>A0A3S0AX80</accession>
<keyword evidence="6" id="KW-1185">Reference proteome</keyword>
<dbReference type="Pfam" id="PF00437">
    <property type="entry name" value="T2SSE"/>
    <property type="match status" value="1"/>
</dbReference>
<evidence type="ECO:0000313" key="5">
    <source>
        <dbReference type="EMBL" id="RST89272.1"/>
    </source>
</evidence>
<keyword evidence="2" id="KW-0547">Nucleotide-binding</keyword>